<sequence>MCLPIFRKKSPKVYDYHPRPAMASSKRRYYNNHYGGAAYTSGGYSGGYGYSDGGGGGCFGGGDGGGGGGGGGGDGGGGGGGAKPRPNTTNPIQPSSRRTPHMCFGFPRRKRAEPGYLAAGPRLARYPSNYTDDEPAKAPEPYHAPKPQKRKNVRFGGDGGGNDTNQQSIVNTQLQYQAMLAVVMATGAEYQPHSDQGMNGGAHGHEGGGGHGGGADSGGNDGGGGGGGGGDGGGGGGGGD</sequence>
<reference evidence="1" key="1">
    <citation type="submission" date="2022-08" db="EMBL/GenBank/DDBJ databases">
        <title>Genome Sequence of Fusarium decemcellulare.</title>
        <authorList>
            <person name="Buettner E."/>
        </authorList>
    </citation>
    <scope>NUCLEOTIDE SEQUENCE</scope>
    <source>
        <strain evidence="1">Babe19</strain>
    </source>
</reference>
<dbReference type="Proteomes" id="UP001148629">
    <property type="component" value="Unassembled WGS sequence"/>
</dbReference>
<proteinExistence type="predicted"/>
<gene>
    <name evidence="1" type="ORF">NM208_g8613</name>
</gene>
<accession>A0ACC1S4L6</accession>
<comment type="caution">
    <text evidence="1">The sequence shown here is derived from an EMBL/GenBank/DDBJ whole genome shotgun (WGS) entry which is preliminary data.</text>
</comment>
<keyword evidence="2" id="KW-1185">Reference proteome</keyword>
<organism evidence="1 2">
    <name type="scientific">Fusarium decemcellulare</name>
    <dbReference type="NCBI Taxonomy" id="57161"/>
    <lineage>
        <taxon>Eukaryota</taxon>
        <taxon>Fungi</taxon>
        <taxon>Dikarya</taxon>
        <taxon>Ascomycota</taxon>
        <taxon>Pezizomycotina</taxon>
        <taxon>Sordariomycetes</taxon>
        <taxon>Hypocreomycetidae</taxon>
        <taxon>Hypocreales</taxon>
        <taxon>Nectriaceae</taxon>
        <taxon>Fusarium</taxon>
        <taxon>Fusarium decemcellulare species complex</taxon>
    </lineage>
</organism>
<evidence type="ECO:0000313" key="2">
    <source>
        <dbReference type="Proteomes" id="UP001148629"/>
    </source>
</evidence>
<dbReference type="EMBL" id="JANRMS010000999">
    <property type="protein sequence ID" value="KAJ3532045.1"/>
    <property type="molecule type" value="Genomic_DNA"/>
</dbReference>
<protein>
    <submittedName>
        <fullName evidence="1">Uncharacterized protein</fullName>
    </submittedName>
</protein>
<evidence type="ECO:0000313" key="1">
    <source>
        <dbReference type="EMBL" id="KAJ3532045.1"/>
    </source>
</evidence>
<name>A0ACC1S4L6_9HYPO</name>